<evidence type="ECO:0000256" key="4">
    <source>
        <dbReference type="ARBA" id="ARBA00022679"/>
    </source>
</evidence>
<evidence type="ECO:0000256" key="3">
    <source>
        <dbReference type="ARBA" id="ARBA00022490"/>
    </source>
</evidence>
<dbReference type="RefSeq" id="WP_029096234.1">
    <property type="nucleotide sequence ID" value="NZ_BRLG01000011.1"/>
</dbReference>
<comment type="subcellular location">
    <subcellularLocation>
        <location evidence="1">Cytoplasm</location>
    </subcellularLocation>
</comment>
<accession>A0A2C6DLT6</accession>
<reference evidence="9 11" key="3">
    <citation type="submission" date="2019-03" db="EMBL/GenBank/DDBJ databases">
        <authorList>
            <consortium name="Pathogen Informatics"/>
        </authorList>
    </citation>
    <scope>NUCLEOTIDE SEQUENCE [LARGE SCALE GENOMIC DNA]</scope>
    <source>
        <strain evidence="9 11">NCTC12282</strain>
    </source>
</reference>
<dbReference type="GO" id="GO:0016301">
    <property type="term" value="F:kinase activity"/>
    <property type="evidence" value="ECO:0007669"/>
    <property type="project" value="UniProtKB-KW"/>
</dbReference>
<dbReference type="PROSITE" id="PS51094">
    <property type="entry name" value="PTS_EIIA_TYPE_2"/>
    <property type="match status" value="1"/>
</dbReference>
<evidence type="ECO:0000313" key="9">
    <source>
        <dbReference type="EMBL" id="VFS53126.1"/>
    </source>
</evidence>
<proteinExistence type="predicted"/>
<dbReference type="InterPro" id="IPR002178">
    <property type="entry name" value="PTS_EIIA_type-2_dom"/>
</dbReference>
<reference evidence="8" key="1">
    <citation type="submission" date="2017-09" db="EMBL/GenBank/DDBJ databases">
        <title>FDA dAtabase for Regulatory Grade micrObial Sequences (FDA-ARGOS): Supporting development and validation of Infectious Disease Dx tests.</title>
        <authorList>
            <person name="Minogue T."/>
            <person name="Wolcott M."/>
            <person name="Wasieloski L."/>
            <person name="Aguilar W."/>
            <person name="Moore D."/>
            <person name="Tallon L.J."/>
            <person name="Sadzewicz L."/>
            <person name="Ott S."/>
            <person name="Zhao X."/>
            <person name="Nagaraj S."/>
            <person name="Vavikolanu K."/>
            <person name="Aluvathingal J."/>
            <person name="Nadendla S."/>
            <person name="Sichtig H."/>
        </authorList>
    </citation>
    <scope>NUCLEOTIDE SEQUENCE</scope>
    <source>
        <strain evidence="8">FDAARGOS_387</strain>
    </source>
</reference>
<organism evidence="8 10">
    <name type="scientific">Budvicia aquatica</name>
    <dbReference type="NCBI Taxonomy" id="82979"/>
    <lineage>
        <taxon>Bacteria</taxon>
        <taxon>Pseudomonadati</taxon>
        <taxon>Pseudomonadota</taxon>
        <taxon>Gammaproteobacteria</taxon>
        <taxon>Enterobacterales</taxon>
        <taxon>Budviciaceae</taxon>
        <taxon>Budvicia</taxon>
    </lineage>
</organism>
<dbReference type="Proteomes" id="UP000224974">
    <property type="component" value="Unassembled WGS sequence"/>
</dbReference>
<sequence length="148" mass="16501">MTTLIDFFTPDAFSIHQSASDWQHAIDLTTESMIRNQHVEPRYSQAIKDSTNSTGPYYILAPGIAMPHARPEEGVKQTALSMTIIRDGVDFGHDNEPVYLLIGLAAKDADSHIYAIQALSEMLCEETCIDQLINATSVSELQEIVKRY</sequence>
<dbReference type="CDD" id="cd00211">
    <property type="entry name" value="PTS_IIA_fru"/>
    <property type="match status" value="1"/>
</dbReference>
<protein>
    <submittedName>
        <fullName evidence="9">Mannitol-specific cryptic phosphotransferase enzyme IIA component</fullName>
        <ecNumber evidence="9">2.7.1.-</ecNumber>
    </submittedName>
    <submittedName>
        <fullName evidence="8">PTS mannitol transporter subunit IIA</fullName>
    </submittedName>
</protein>
<dbReference type="Gene3D" id="3.40.930.10">
    <property type="entry name" value="Mannitol-specific EII, Chain A"/>
    <property type="match status" value="1"/>
</dbReference>
<keyword evidence="3" id="KW-0963">Cytoplasm</keyword>
<dbReference type="InterPro" id="IPR051351">
    <property type="entry name" value="Ascorbate-PTS_EIIA_comp"/>
</dbReference>
<reference evidence="10" key="2">
    <citation type="submission" date="2017-09" db="EMBL/GenBank/DDBJ databases">
        <title>FDA dAtabase for Regulatory Grade micrObial Sequences (FDA-ARGOS): Supporting development and validation of Infectious Disease Dx tests.</title>
        <authorList>
            <person name="Minogue T."/>
            <person name="Wolcott M."/>
            <person name="Wasieloski L."/>
            <person name="Aguilar W."/>
            <person name="Moore D."/>
            <person name="Tallon L."/>
            <person name="Sadzewicz L."/>
            <person name="Ott S."/>
            <person name="Zhao X."/>
            <person name="Nagaraj S."/>
            <person name="Vavikolanu K."/>
            <person name="Aluvathingal J."/>
            <person name="Nadendla S."/>
            <person name="Sichtig H."/>
        </authorList>
    </citation>
    <scope>NUCLEOTIDE SEQUENCE [LARGE SCALE GENOMIC DNA]</scope>
    <source>
        <strain evidence="10">FDAARGOS_387</strain>
    </source>
</reference>
<dbReference type="EMBL" id="CAADJA010000002">
    <property type="protein sequence ID" value="VFS53126.1"/>
    <property type="molecule type" value="Genomic_DNA"/>
</dbReference>
<dbReference type="InterPro" id="IPR016152">
    <property type="entry name" value="PTrfase/Anion_transptr"/>
</dbReference>
<dbReference type="OrthoDB" id="1634238at2"/>
<evidence type="ECO:0000313" key="8">
    <source>
        <dbReference type="EMBL" id="PHI32206.1"/>
    </source>
</evidence>
<keyword evidence="4 9" id="KW-0808">Transferase</keyword>
<name>A0A2C6DLT6_9GAMM</name>
<dbReference type="Pfam" id="PF00359">
    <property type="entry name" value="PTS_EIIA_2"/>
    <property type="match status" value="1"/>
</dbReference>
<evidence type="ECO:0000256" key="1">
    <source>
        <dbReference type="ARBA" id="ARBA00004496"/>
    </source>
</evidence>
<dbReference type="GO" id="GO:0005737">
    <property type="term" value="C:cytoplasm"/>
    <property type="evidence" value="ECO:0007669"/>
    <property type="project" value="UniProtKB-SubCell"/>
</dbReference>
<evidence type="ECO:0000256" key="5">
    <source>
        <dbReference type="ARBA" id="ARBA00022683"/>
    </source>
</evidence>
<evidence type="ECO:0000313" key="10">
    <source>
        <dbReference type="Proteomes" id="UP000224974"/>
    </source>
</evidence>
<dbReference type="STRING" id="1111728.GCA_000427805_00654"/>
<dbReference type="PANTHER" id="PTHR36203">
    <property type="entry name" value="ASCORBATE-SPECIFIC PTS SYSTEM EIIA COMPONENT"/>
    <property type="match status" value="1"/>
</dbReference>
<keyword evidence="10" id="KW-1185">Reference proteome</keyword>
<dbReference type="SUPFAM" id="SSF55804">
    <property type="entry name" value="Phoshotransferase/anion transport protein"/>
    <property type="match status" value="1"/>
</dbReference>
<keyword evidence="2" id="KW-0813">Transport</keyword>
<keyword evidence="6" id="KW-0418">Kinase</keyword>
<keyword evidence="5" id="KW-0598">Phosphotransferase system</keyword>
<evidence type="ECO:0000256" key="2">
    <source>
        <dbReference type="ARBA" id="ARBA00022448"/>
    </source>
</evidence>
<dbReference type="AlphaFoldDB" id="A0A2C6DLT6"/>
<evidence type="ECO:0000313" key="11">
    <source>
        <dbReference type="Proteomes" id="UP000373449"/>
    </source>
</evidence>
<evidence type="ECO:0000256" key="6">
    <source>
        <dbReference type="ARBA" id="ARBA00022777"/>
    </source>
</evidence>
<dbReference type="PANTHER" id="PTHR36203:SF4">
    <property type="entry name" value="MANNITOL-SPECIFIC CRYPTIC PHOSPHOTRANSFERASE ENZYME IIA COMPONENT"/>
    <property type="match status" value="1"/>
</dbReference>
<gene>
    <name evidence="8" type="primary">cmtB</name>
    <name evidence="8" type="ORF">CRN84_24230</name>
    <name evidence="9" type="ORF">NCTC12282_06333</name>
</gene>
<dbReference type="EC" id="2.7.1.-" evidence="9"/>
<dbReference type="GO" id="GO:0009401">
    <property type="term" value="P:phosphoenolpyruvate-dependent sugar phosphotransferase system"/>
    <property type="evidence" value="ECO:0007669"/>
    <property type="project" value="UniProtKB-KW"/>
</dbReference>
<dbReference type="EMBL" id="PDDX01000001">
    <property type="protein sequence ID" value="PHI32206.1"/>
    <property type="molecule type" value="Genomic_DNA"/>
</dbReference>
<evidence type="ECO:0000259" key="7">
    <source>
        <dbReference type="PROSITE" id="PS51094"/>
    </source>
</evidence>
<dbReference type="Proteomes" id="UP000373449">
    <property type="component" value="Unassembled WGS sequence"/>
</dbReference>
<feature type="domain" description="PTS EIIA type-2" evidence="7">
    <location>
        <begin position="6"/>
        <end position="148"/>
    </location>
</feature>